<keyword evidence="7" id="KW-1185">Reference proteome</keyword>
<comment type="caution">
    <text evidence="6">The sequence shown here is derived from an EMBL/GenBank/DDBJ whole genome shotgun (WGS) entry which is preliminary data.</text>
</comment>
<dbReference type="InterPro" id="IPR051579">
    <property type="entry name" value="DDR_Transcriptional_Reg"/>
</dbReference>
<keyword evidence="2" id="KW-0227">DNA damage</keyword>
<dbReference type="CDD" id="cd17744">
    <property type="entry name" value="BRCT_MDC1_rpt1"/>
    <property type="match status" value="1"/>
</dbReference>
<dbReference type="GO" id="GO:0035861">
    <property type="term" value="C:site of double-strand break"/>
    <property type="evidence" value="ECO:0007669"/>
    <property type="project" value="TreeGrafter"/>
</dbReference>
<dbReference type="Proteomes" id="UP001152607">
    <property type="component" value="Unassembled WGS sequence"/>
</dbReference>
<organism evidence="6 7">
    <name type="scientific">Periconia digitata</name>
    <dbReference type="NCBI Taxonomy" id="1303443"/>
    <lineage>
        <taxon>Eukaryota</taxon>
        <taxon>Fungi</taxon>
        <taxon>Dikarya</taxon>
        <taxon>Ascomycota</taxon>
        <taxon>Pezizomycotina</taxon>
        <taxon>Dothideomycetes</taxon>
        <taxon>Pleosporomycetidae</taxon>
        <taxon>Pleosporales</taxon>
        <taxon>Massarineae</taxon>
        <taxon>Periconiaceae</taxon>
        <taxon>Periconia</taxon>
    </lineage>
</organism>
<dbReference type="AlphaFoldDB" id="A0A9W4UEA8"/>
<evidence type="ECO:0000256" key="4">
    <source>
        <dbReference type="SAM" id="MobiDB-lite"/>
    </source>
</evidence>
<dbReference type="GO" id="GO:0005634">
    <property type="term" value="C:nucleus"/>
    <property type="evidence" value="ECO:0007669"/>
    <property type="project" value="UniProtKB-SubCell"/>
</dbReference>
<evidence type="ECO:0000313" key="6">
    <source>
        <dbReference type="EMBL" id="CAI6332728.1"/>
    </source>
</evidence>
<dbReference type="GO" id="GO:0006974">
    <property type="term" value="P:DNA damage response"/>
    <property type="evidence" value="ECO:0007669"/>
    <property type="project" value="UniProtKB-KW"/>
</dbReference>
<protein>
    <recommendedName>
        <fullName evidence="5">BRCT domain-containing protein</fullName>
    </recommendedName>
</protein>
<dbReference type="Pfam" id="PF00533">
    <property type="entry name" value="BRCT"/>
    <property type="match status" value="1"/>
</dbReference>
<evidence type="ECO:0000259" key="5">
    <source>
        <dbReference type="PROSITE" id="PS50172"/>
    </source>
</evidence>
<evidence type="ECO:0000256" key="3">
    <source>
        <dbReference type="ARBA" id="ARBA00023242"/>
    </source>
</evidence>
<dbReference type="Gene3D" id="3.40.50.10190">
    <property type="entry name" value="BRCT domain"/>
    <property type="match status" value="1"/>
</dbReference>
<feature type="compositionally biased region" description="Low complexity" evidence="4">
    <location>
        <begin position="311"/>
        <end position="320"/>
    </location>
</feature>
<dbReference type="PANTHER" id="PTHR23196:SF1">
    <property type="entry name" value="PAX-INTERACTING PROTEIN 1"/>
    <property type="match status" value="1"/>
</dbReference>
<sequence length="572" mass="62676">MAWFLVHQDAENHEKSKYPLQAGQKLFLARTSDGWSLTPTAKEPVLGSITMQSSGVVVLEAVLEPLEILPYHQHHLPSKGSPVKPSLEGYILQPSTQKRSEVMLLREKDTIKSSHVPNFHLVLARGNPTQVQVSSSVSQIPDSEEVRNENNDAGEATEDDEEDLDTTIKVAQSISRSTPLPSAARTEVVQETPTADRSLFGPHPAETFSTAPTKPEDDSMEDQETPDGREKTLSQAIDDVLQPHHRNPKTELPTKRTKPTPSHTDEWEVPSPPPKRAKTKSTPTPIPSTTKRKKRGPDPPSPPQETPPPTTTHSPSSTSPQHALENPRVAFSNSSITPTGQLAKFLKRHGGTIADSITPFCTVLCIKSGVLVRTPKLLHSIALGIPIVTDAWLVDSTTEGHFLPLEDYKPLCEKQEQDWGFDIEKIWGVPQDSLFAEYTIVFTPALKAKYKVFTEIENVCRAAGAAKVLVKVPGTKEESDPKGTIVLAVGTEDTKAFKGRMFDKEFLPRAILRGRVEVESEEFRIVREEDDDGDDGGGQEEDVEEGIVVATKKKIAGGGSAKKKKNGKGKKG</sequence>
<feature type="compositionally biased region" description="Polar residues" evidence="4">
    <location>
        <begin position="169"/>
        <end position="180"/>
    </location>
</feature>
<dbReference type="OrthoDB" id="342264at2759"/>
<dbReference type="InterPro" id="IPR001357">
    <property type="entry name" value="BRCT_dom"/>
</dbReference>
<reference evidence="6" key="1">
    <citation type="submission" date="2023-01" db="EMBL/GenBank/DDBJ databases">
        <authorList>
            <person name="Van Ghelder C."/>
            <person name="Rancurel C."/>
        </authorList>
    </citation>
    <scope>NUCLEOTIDE SEQUENCE</scope>
    <source>
        <strain evidence="6">CNCM I-4278</strain>
    </source>
</reference>
<dbReference type="SMART" id="SM00292">
    <property type="entry name" value="BRCT"/>
    <property type="match status" value="1"/>
</dbReference>
<evidence type="ECO:0000313" key="7">
    <source>
        <dbReference type="Proteomes" id="UP001152607"/>
    </source>
</evidence>
<keyword evidence="3" id="KW-0539">Nucleus</keyword>
<feature type="region of interest" description="Disordered" evidence="4">
    <location>
        <begin position="128"/>
        <end position="323"/>
    </location>
</feature>
<feature type="region of interest" description="Disordered" evidence="4">
    <location>
        <begin position="525"/>
        <end position="546"/>
    </location>
</feature>
<evidence type="ECO:0000256" key="2">
    <source>
        <dbReference type="ARBA" id="ARBA00022763"/>
    </source>
</evidence>
<feature type="domain" description="BRCT" evidence="5">
    <location>
        <begin position="326"/>
        <end position="410"/>
    </location>
</feature>
<dbReference type="InterPro" id="IPR036420">
    <property type="entry name" value="BRCT_dom_sf"/>
</dbReference>
<gene>
    <name evidence="6" type="ORF">PDIGIT_LOCUS5758</name>
</gene>
<accession>A0A9W4UEA8</accession>
<name>A0A9W4UEA8_9PLEO</name>
<comment type="subcellular location">
    <subcellularLocation>
        <location evidence="1">Nucleus</location>
    </subcellularLocation>
</comment>
<feature type="compositionally biased region" description="Acidic residues" evidence="4">
    <location>
        <begin position="155"/>
        <end position="165"/>
    </location>
</feature>
<dbReference type="PANTHER" id="PTHR23196">
    <property type="entry name" value="PAX TRANSCRIPTION ACTIVATION DOMAIN INTERACTING PROTEIN"/>
    <property type="match status" value="1"/>
</dbReference>
<feature type="compositionally biased region" description="Low complexity" evidence="4">
    <location>
        <begin position="130"/>
        <end position="139"/>
    </location>
</feature>
<proteinExistence type="predicted"/>
<dbReference type="PROSITE" id="PS50172">
    <property type="entry name" value="BRCT"/>
    <property type="match status" value="1"/>
</dbReference>
<feature type="compositionally biased region" description="Pro residues" evidence="4">
    <location>
        <begin position="298"/>
        <end position="310"/>
    </location>
</feature>
<dbReference type="EMBL" id="CAOQHR010000003">
    <property type="protein sequence ID" value="CAI6332728.1"/>
    <property type="molecule type" value="Genomic_DNA"/>
</dbReference>
<dbReference type="SUPFAM" id="SSF52113">
    <property type="entry name" value="BRCT domain"/>
    <property type="match status" value="1"/>
</dbReference>
<evidence type="ECO:0000256" key="1">
    <source>
        <dbReference type="ARBA" id="ARBA00004123"/>
    </source>
</evidence>
<feature type="compositionally biased region" description="Acidic residues" evidence="4">
    <location>
        <begin position="528"/>
        <end position="545"/>
    </location>
</feature>
<feature type="compositionally biased region" description="Low complexity" evidence="4">
    <location>
        <begin position="280"/>
        <end position="289"/>
    </location>
</feature>